<dbReference type="EMBL" id="AJYW02000048">
    <property type="protein sequence ID" value="OEE78471.1"/>
    <property type="molecule type" value="Genomic_DNA"/>
</dbReference>
<keyword evidence="1" id="KW-0732">Signal</keyword>
<evidence type="ECO:0000313" key="3">
    <source>
        <dbReference type="Proteomes" id="UP000094165"/>
    </source>
</evidence>
<feature type="chain" id="PRO_5009173520" description="Glycine zipper family protein" evidence="1">
    <location>
        <begin position="19"/>
        <end position="130"/>
    </location>
</feature>
<proteinExistence type="predicted"/>
<evidence type="ECO:0000313" key="2">
    <source>
        <dbReference type="EMBL" id="OEE78471.1"/>
    </source>
</evidence>
<reference evidence="2 3" key="1">
    <citation type="journal article" date="2012" name="Science">
        <title>Ecological populations of bacteria act as socially cohesive units of antibiotic production and resistance.</title>
        <authorList>
            <person name="Cordero O.X."/>
            <person name="Wildschutte H."/>
            <person name="Kirkup B."/>
            <person name="Proehl S."/>
            <person name="Ngo L."/>
            <person name="Hussain F."/>
            <person name="Le Roux F."/>
            <person name="Mincer T."/>
            <person name="Polz M.F."/>
        </authorList>
    </citation>
    <scope>NUCLEOTIDE SEQUENCE [LARGE SCALE GENOMIC DNA]</scope>
    <source>
        <strain evidence="2 3">FF-238</strain>
    </source>
</reference>
<comment type="caution">
    <text evidence="2">The sequence shown here is derived from an EMBL/GenBank/DDBJ whole genome shotgun (WGS) entry which is preliminary data.</text>
</comment>
<keyword evidence="3" id="KW-1185">Reference proteome</keyword>
<evidence type="ECO:0000256" key="1">
    <source>
        <dbReference type="SAM" id="SignalP"/>
    </source>
</evidence>
<dbReference type="AlphaFoldDB" id="A0A1E5D4L7"/>
<name>A0A1E5D4L7_9VIBR</name>
<dbReference type="PROSITE" id="PS51257">
    <property type="entry name" value="PROKAR_LIPOPROTEIN"/>
    <property type="match status" value="1"/>
</dbReference>
<dbReference type="Proteomes" id="UP000094165">
    <property type="component" value="Unassembled WGS sequence"/>
</dbReference>
<dbReference type="RefSeq" id="WP_017051897.1">
    <property type="nucleotide sequence ID" value="NZ_AJYW02000048.1"/>
</dbReference>
<gene>
    <name evidence="2" type="ORF">A130_13415</name>
</gene>
<sequence length="130" mass="13194">MKKIIWLLAVTSTLSACAYNQKPVVDMTGVDANQYDQDFKYCQSYAEQVDKAEAAKTEAKNSAVTGAVVGALVGVLEDGVGGAAVGAVAGGAVGAGAGAATGANEATAVQSKVLRRCLVKKGYTVYDAED</sequence>
<accession>A0A1E5D4L7</accession>
<organism evidence="2 3">
    <name type="scientific">Vibrio genomosp. F6 str. FF-238</name>
    <dbReference type="NCBI Taxonomy" id="1191298"/>
    <lineage>
        <taxon>Bacteria</taxon>
        <taxon>Pseudomonadati</taxon>
        <taxon>Pseudomonadota</taxon>
        <taxon>Gammaproteobacteria</taxon>
        <taxon>Vibrionales</taxon>
        <taxon>Vibrionaceae</taxon>
        <taxon>Vibrio</taxon>
    </lineage>
</organism>
<evidence type="ECO:0008006" key="4">
    <source>
        <dbReference type="Google" id="ProtNLM"/>
    </source>
</evidence>
<feature type="signal peptide" evidence="1">
    <location>
        <begin position="1"/>
        <end position="18"/>
    </location>
</feature>
<protein>
    <recommendedName>
        <fullName evidence="4">Glycine zipper family protein</fullName>
    </recommendedName>
</protein>